<organism evidence="3 4">
    <name type="scientific">Candidatus Ryanbacteria bacterium RIFCSPLOWO2_01_FULL_48_26</name>
    <dbReference type="NCBI Taxonomy" id="1802126"/>
    <lineage>
        <taxon>Bacteria</taxon>
        <taxon>Candidatus Ryaniibacteriota</taxon>
    </lineage>
</organism>
<protein>
    <recommendedName>
        <fullName evidence="2">DUF5652 domain-containing protein</fullName>
    </recommendedName>
</protein>
<proteinExistence type="predicted"/>
<dbReference type="EMBL" id="MHNW01000023">
    <property type="protein sequence ID" value="OGZ53338.1"/>
    <property type="molecule type" value="Genomic_DNA"/>
</dbReference>
<keyword evidence="1" id="KW-0812">Transmembrane</keyword>
<feature type="transmembrane region" description="Helical" evidence="1">
    <location>
        <begin position="52"/>
        <end position="73"/>
    </location>
</feature>
<comment type="caution">
    <text evidence="3">The sequence shown here is derived from an EMBL/GenBank/DDBJ whole genome shotgun (WGS) entry which is preliminary data.</text>
</comment>
<name>A0A1G2GU49_9BACT</name>
<reference evidence="3 4" key="1">
    <citation type="journal article" date="2016" name="Nat. Commun.">
        <title>Thousands of microbial genomes shed light on interconnected biogeochemical processes in an aquifer system.</title>
        <authorList>
            <person name="Anantharaman K."/>
            <person name="Brown C.T."/>
            <person name="Hug L.A."/>
            <person name="Sharon I."/>
            <person name="Castelle C.J."/>
            <person name="Probst A.J."/>
            <person name="Thomas B.C."/>
            <person name="Singh A."/>
            <person name="Wilkins M.J."/>
            <person name="Karaoz U."/>
            <person name="Brodie E.L."/>
            <person name="Williams K.H."/>
            <person name="Hubbard S.S."/>
            <person name="Banfield J.F."/>
        </authorList>
    </citation>
    <scope>NUCLEOTIDE SEQUENCE [LARGE SCALE GENOMIC DNA]</scope>
</reference>
<accession>A0A1G2GU49</accession>
<evidence type="ECO:0000313" key="4">
    <source>
        <dbReference type="Proteomes" id="UP000179106"/>
    </source>
</evidence>
<keyword evidence="1" id="KW-1133">Transmembrane helix</keyword>
<sequence>MNNYWSGYGSMMSFGSNWTMGAGGLLLLILVVWTLAWKGKALWKAARKGEKIWFVALLLINTLGILEILYIYVFSKKNEAHRRTKALARQTRIWRNSRENIDGPILSRESLKMGL</sequence>
<feature type="domain" description="DUF5652" evidence="2">
    <location>
        <begin position="25"/>
        <end position="80"/>
    </location>
</feature>
<evidence type="ECO:0000313" key="3">
    <source>
        <dbReference type="EMBL" id="OGZ53338.1"/>
    </source>
</evidence>
<dbReference type="AlphaFoldDB" id="A0A1G2GU49"/>
<dbReference type="Proteomes" id="UP000179106">
    <property type="component" value="Unassembled WGS sequence"/>
</dbReference>
<evidence type="ECO:0000256" key="1">
    <source>
        <dbReference type="SAM" id="Phobius"/>
    </source>
</evidence>
<dbReference type="InterPro" id="IPR043712">
    <property type="entry name" value="DUF5652"/>
</dbReference>
<dbReference type="Pfam" id="PF18893">
    <property type="entry name" value="DUF5652"/>
    <property type="match status" value="1"/>
</dbReference>
<gene>
    <name evidence="3" type="ORF">A3B25_03845</name>
</gene>
<evidence type="ECO:0000259" key="2">
    <source>
        <dbReference type="Pfam" id="PF18893"/>
    </source>
</evidence>
<dbReference type="STRING" id="1802126.A3B25_03845"/>
<keyword evidence="1" id="KW-0472">Membrane</keyword>